<feature type="domain" description="Glycosyltransferase subfamily 4-like N-terminal" evidence="4">
    <location>
        <begin position="4"/>
        <end position="159"/>
    </location>
</feature>
<feature type="domain" description="Glycosyl transferase family 1" evidence="3">
    <location>
        <begin position="168"/>
        <end position="316"/>
    </location>
</feature>
<dbReference type="EMBL" id="JABAGI010000016">
    <property type="protein sequence ID" value="NME62772.1"/>
    <property type="molecule type" value="Genomic_DNA"/>
</dbReference>
<dbReference type="InterPro" id="IPR001296">
    <property type="entry name" value="Glyco_trans_1"/>
</dbReference>
<sequence length="356" mass="40323">MLGGGVESVVMNYYRHIDRSKVQFDFLVDADSTRVPEEEIKALGGRVFRIPPYQHPLRYRKELVRLFHEEHWPIVHSHINTLSVFPLSAAKKAGVPVRIAHSHSTMGKGEFAKNLMKLALRPLSNLYPTERFACSEYAGKWLFGRDADFTVIPNAIELEKFHFDPVLRQETRKELGIADGMFLIGHVGRFMPQKNQAFLVDVLAELLPQKPNTVLAFVGDGPDRPSVQQHAQKLGIGDHILFLGQRTDVNHLYQAFDVFCLPSRYEGLGMVAIEAQVAGCPCVLSDQVPHEADVSGQSAFISIQEPDSWASEILRIQGTDEREQINSNKKLDFYDIEEQSKKICAQYEYLSFEIVK</sequence>
<keyword evidence="2 5" id="KW-0808">Transferase</keyword>
<protein>
    <submittedName>
        <fullName evidence="5">Glycosyltransferase family 1 protein</fullName>
    </submittedName>
</protein>
<name>A0A7X9NU33_9BIFI</name>
<dbReference type="InterPro" id="IPR028098">
    <property type="entry name" value="Glyco_trans_4-like_N"/>
</dbReference>
<gene>
    <name evidence="5" type="ORF">HF844_08235</name>
</gene>
<organism evidence="5 6">
    <name type="scientific">Bifidobacterium thermophilum</name>
    <dbReference type="NCBI Taxonomy" id="33905"/>
    <lineage>
        <taxon>Bacteria</taxon>
        <taxon>Bacillati</taxon>
        <taxon>Actinomycetota</taxon>
        <taxon>Actinomycetes</taxon>
        <taxon>Bifidobacteriales</taxon>
        <taxon>Bifidobacteriaceae</taxon>
        <taxon>Bifidobacterium</taxon>
    </lineage>
</organism>
<evidence type="ECO:0000313" key="6">
    <source>
        <dbReference type="Proteomes" id="UP000588369"/>
    </source>
</evidence>
<evidence type="ECO:0000259" key="3">
    <source>
        <dbReference type="Pfam" id="PF00534"/>
    </source>
</evidence>
<dbReference type="PANTHER" id="PTHR12526:SF637">
    <property type="entry name" value="GLYCOSYLTRANSFERASE EPSF-RELATED"/>
    <property type="match status" value="1"/>
</dbReference>
<dbReference type="CDD" id="cd03812">
    <property type="entry name" value="GT4_CapH-like"/>
    <property type="match status" value="1"/>
</dbReference>
<dbReference type="Proteomes" id="UP000588369">
    <property type="component" value="Unassembled WGS sequence"/>
</dbReference>
<dbReference type="SUPFAM" id="SSF53756">
    <property type="entry name" value="UDP-Glycosyltransferase/glycogen phosphorylase"/>
    <property type="match status" value="1"/>
</dbReference>
<evidence type="ECO:0000256" key="1">
    <source>
        <dbReference type="ARBA" id="ARBA00022676"/>
    </source>
</evidence>
<reference evidence="5 6" key="1">
    <citation type="submission" date="2020-04" db="EMBL/GenBank/DDBJ databases">
        <authorList>
            <person name="Hitch T.C.A."/>
            <person name="Wylensek D."/>
            <person name="Clavel T."/>
        </authorList>
    </citation>
    <scope>NUCLEOTIDE SEQUENCE [LARGE SCALE GENOMIC DNA]</scope>
    <source>
        <strain evidence="5 6">BSM-130-P53-3C</strain>
    </source>
</reference>
<dbReference type="Gene3D" id="3.40.50.2000">
    <property type="entry name" value="Glycogen Phosphorylase B"/>
    <property type="match status" value="2"/>
</dbReference>
<dbReference type="PANTHER" id="PTHR12526">
    <property type="entry name" value="GLYCOSYLTRANSFERASE"/>
    <property type="match status" value="1"/>
</dbReference>
<comment type="caution">
    <text evidence="5">The sequence shown here is derived from an EMBL/GenBank/DDBJ whole genome shotgun (WGS) entry which is preliminary data.</text>
</comment>
<proteinExistence type="predicted"/>
<evidence type="ECO:0000313" key="5">
    <source>
        <dbReference type="EMBL" id="NME62772.1"/>
    </source>
</evidence>
<keyword evidence="1" id="KW-0328">Glycosyltransferase</keyword>
<dbReference type="Pfam" id="PF13439">
    <property type="entry name" value="Glyco_transf_4"/>
    <property type="match status" value="1"/>
</dbReference>
<dbReference type="GO" id="GO:0016757">
    <property type="term" value="F:glycosyltransferase activity"/>
    <property type="evidence" value="ECO:0007669"/>
    <property type="project" value="UniProtKB-KW"/>
</dbReference>
<evidence type="ECO:0000259" key="4">
    <source>
        <dbReference type="Pfam" id="PF13439"/>
    </source>
</evidence>
<accession>A0A7X9NU33</accession>
<evidence type="ECO:0000256" key="2">
    <source>
        <dbReference type="ARBA" id="ARBA00022679"/>
    </source>
</evidence>
<dbReference type="Pfam" id="PF00534">
    <property type="entry name" value="Glycos_transf_1"/>
    <property type="match status" value="1"/>
</dbReference>
<dbReference type="AlphaFoldDB" id="A0A7X9NU33"/>